<gene>
    <name evidence="1" type="ORF">A3860_17320</name>
</gene>
<evidence type="ECO:0000313" key="2">
    <source>
        <dbReference type="Proteomes" id="UP000192796"/>
    </source>
</evidence>
<dbReference type="Proteomes" id="UP000192796">
    <property type="component" value="Unassembled WGS sequence"/>
</dbReference>
<sequence length="147" mass="16977">MVNRNNYTETITGTKKSVKQYVSEFWEKRSIDEVNTDMFYKIRKKDVETWLLEEVDLLIRGPLKIKAVGGTVPTINISIREFADNLEALSSGRNEASKEMLEFCTQVIINKYGVGAIVLGDKFVTYCGFKAEEMIDEFLKKYKKKKK</sequence>
<proteinExistence type="predicted"/>
<reference evidence="1 2" key="1">
    <citation type="submission" date="2016-03" db="EMBL/GenBank/DDBJ databases">
        <title>Niastella vici sp. nov., isolated from farmland soil.</title>
        <authorList>
            <person name="Chen L."/>
            <person name="Wang D."/>
            <person name="Yang S."/>
            <person name="Wang G."/>
        </authorList>
    </citation>
    <scope>NUCLEOTIDE SEQUENCE [LARGE SCALE GENOMIC DNA]</scope>
    <source>
        <strain evidence="1 2">DJ57</strain>
    </source>
</reference>
<dbReference type="EMBL" id="LVYD01000024">
    <property type="protein sequence ID" value="OQP65424.1"/>
    <property type="molecule type" value="Genomic_DNA"/>
</dbReference>
<name>A0A1V9G4E8_9BACT</name>
<comment type="caution">
    <text evidence="1">The sequence shown here is derived from an EMBL/GenBank/DDBJ whole genome shotgun (WGS) entry which is preliminary data.</text>
</comment>
<dbReference type="AlphaFoldDB" id="A0A1V9G4E8"/>
<evidence type="ECO:0000313" key="1">
    <source>
        <dbReference type="EMBL" id="OQP65424.1"/>
    </source>
</evidence>
<organism evidence="1 2">
    <name type="scientific">Niastella vici</name>
    <dbReference type="NCBI Taxonomy" id="1703345"/>
    <lineage>
        <taxon>Bacteria</taxon>
        <taxon>Pseudomonadati</taxon>
        <taxon>Bacteroidota</taxon>
        <taxon>Chitinophagia</taxon>
        <taxon>Chitinophagales</taxon>
        <taxon>Chitinophagaceae</taxon>
        <taxon>Niastella</taxon>
    </lineage>
</organism>
<protein>
    <submittedName>
        <fullName evidence="1">Uncharacterized protein</fullName>
    </submittedName>
</protein>
<keyword evidence="2" id="KW-1185">Reference proteome</keyword>
<accession>A0A1V9G4E8</accession>